<proteinExistence type="predicted"/>
<accession>A0ABT1A9E1</accession>
<evidence type="ECO:0000256" key="1">
    <source>
        <dbReference type="ARBA" id="ARBA00023015"/>
    </source>
</evidence>
<protein>
    <submittedName>
        <fullName evidence="6">Helix-turn-helix transcriptional regulator</fullName>
    </submittedName>
</protein>
<evidence type="ECO:0000256" key="2">
    <source>
        <dbReference type="ARBA" id="ARBA00023125"/>
    </source>
</evidence>
<feature type="region of interest" description="Disordered" evidence="4">
    <location>
        <begin position="1"/>
        <end position="46"/>
    </location>
</feature>
<dbReference type="Proteomes" id="UP001165283">
    <property type="component" value="Unassembled WGS sequence"/>
</dbReference>
<feature type="domain" description="HTH hxlR-type" evidence="5">
    <location>
        <begin position="1"/>
        <end position="93"/>
    </location>
</feature>
<organism evidence="6 7">
    <name type="scientific">Pseudonocardia humida</name>
    <dbReference type="NCBI Taxonomy" id="2800819"/>
    <lineage>
        <taxon>Bacteria</taxon>
        <taxon>Bacillati</taxon>
        <taxon>Actinomycetota</taxon>
        <taxon>Actinomycetes</taxon>
        <taxon>Pseudonocardiales</taxon>
        <taxon>Pseudonocardiaceae</taxon>
        <taxon>Pseudonocardia</taxon>
    </lineage>
</organism>
<sequence>MDRSKTTTASFSTVGVGQERAARTASASGVAGRPRRRGRSTLRGLERDGLLTRTVHPVVPPRVDYALTDLGRSLLGLVRALEEWAETHIDDVVEARSAYHGR</sequence>
<evidence type="ECO:0000259" key="5">
    <source>
        <dbReference type="PROSITE" id="PS51118"/>
    </source>
</evidence>
<gene>
    <name evidence="6" type="ORF">KDL28_30675</name>
</gene>
<dbReference type="PANTHER" id="PTHR33204:SF39">
    <property type="entry name" value="TRANSCRIPTIONAL REGULATORY PROTEIN"/>
    <property type="match status" value="1"/>
</dbReference>
<evidence type="ECO:0000256" key="3">
    <source>
        <dbReference type="ARBA" id="ARBA00023163"/>
    </source>
</evidence>
<reference evidence="6" key="1">
    <citation type="submission" date="2021-04" db="EMBL/GenBank/DDBJ databases">
        <title>Pseudonocardia sp. nov., isolated from sandy soil of mangrove forest.</title>
        <authorList>
            <person name="Zan Z."/>
            <person name="Huang R."/>
            <person name="Liu W."/>
        </authorList>
    </citation>
    <scope>NUCLEOTIDE SEQUENCE</scope>
    <source>
        <strain evidence="6">S2-4</strain>
    </source>
</reference>
<dbReference type="PROSITE" id="PS51118">
    <property type="entry name" value="HTH_HXLR"/>
    <property type="match status" value="1"/>
</dbReference>
<keyword evidence="7" id="KW-1185">Reference proteome</keyword>
<dbReference type="InterPro" id="IPR036390">
    <property type="entry name" value="WH_DNA-bd_sf"/>
</dbReference>
<keyword evidence="3" id="KW-0804">Transcription</keyword>
<dbReference type="InterPro" id="IPR002577">
    <property type="entry name" value="HTH_HxlR"/>
</dbReference>
<name>A0ABT1A9E1_9PSEU</name>
<evidence type="ECO:0000313" key="7">
    <source>
        <dbReference type="Proteomes" id="UP001165283"/>
    </source>
</evidence>
<comment type="caution">
    <text evidence="6">The sequence shown here is derived from an EMBL/GenBank/DDBJ whole genome shotgun (WGS) entry which is preliminary data.</text>
</comment>
<dbReference type="EMBL" id="JAGSOV010000065">
    <property type="protein sequence ID" value="MCO1659444.1"/>
    <property type="molecule type" value="Genomic_DNA"/>
</dbReference>
<dbReference type="Gene3D" id="1.10.10.10">
    <property type="entry name" value="Winged helix-like DNA-binding domain superfamily/Winged helix DNA-binding domain"/>
    <property type="match status" value="1"/>
</dbReference>
<evidence type="ECO:0000256" key="4">
    <source>
        <dbReference type="SAM" id="MobiDB-lite"/>
    </source>
</evidence>
<evidence type="ECO:0000313" key="6">
    <source>
        <dbReference type="EMBL" id="MCO1659444.1"/>
    </source>
</evidence>
<feature type="compositionally biased region" description="Polar residues" evidence="4">
    <location>
        <begin position="1"/>
        <end position="15"/>
    </location>
</feature>
<dbReference type="SUPFAM" id="SSF46785">
    <property type="entry name" value="Winged helix' DNA-binding domain"/>
    <property type="match status" value="1"/>
</dbReference>
<keyword evidence="2" id="KW-0238">DNA-binding</keyword>
<dbReference type="PANTHER" id="PTHR33204">
    <property type="entry name" value="TRANSCRIPTIONAL REGULATOR, MARR FAMILY"/>
    <property type="match status" value="1"/>
</dbReference>
<dbReference type="Pfam" id="PF01638">
    <property type="entry name" value="HxlR"/>
    <property type="match status" value="1"/>
</dbReference>
<keyword evidence="1" id="KW-0805">Transcription regulation</keyword>
<dbReference type="InterPro" id="IPR036388">
    <property type="entry name" value="WH-like_DNA-bd_sf"/>
</dbReference>